<dbReference type="GO" id="GO:0043022">
    <property type="term" value="F:ribosome binding"/>
    <property type="evidence" value="ECO:0007669"/>
    <property type="project" value="InterPro"/>
</dbReference>
<evidence type="ECO:0000313" key="9">
    <source>
        <dbReference type="Proteomes" id="UP000632858"/>
    </source>
</evidence>
<evidence type="ECO:0000256" key="1">
    <source>
        <dbReference type="ARBA" id="ARBA00022490"/>
    </source>
</evidence>
<dbReference type="NCBIfam" id="TIGR02273">
    <property type="entry name" value="16S_RimM"/>
    <property type="match status" value="1"/>
</dbReference>
<dbReference type="RefSeq" id="WP_188448901.1">
    <property type="nucleotide sequence ID" value="NZ_BMFO01000002.1"/>
</dbReference>
<evidence type="ECO:0000313" key="8">
    <source>
        <dbReference type="EMBL" id="GGF91964.1"/>
    </source>
</evidence>
<accession>A0A917FLA3</accession>
<dbReference type="Proteomes" id="UP000632858">
    <property type="component" value="Unassembled WGS sequence"/>
</dbReference>
<dbReference type="SUPFAM" id="SSF50346">
    <property type="entry name" value="PRC-barrel domain"/>
    <property type="match status" value="1"/>
</dbReference>
<dbReference type="Gene3D" id="2.40.30.60">
    <property type="entry name" value="RimM"/>
    <property type="match status" value="1"/>
</dbReference>
<dbReference type="InterPro" id="IPR011961">
    <property type="entry name" value="RimM"/>
</dbReference>
<evidence type="ECO:0000259" key="7">
    <source>
        <dbReference type="Pfam" id="PF24986"/>
    </source>
</evidence>
<evidence type="ECO:0000256" key="4">
    <source>
        <dbReference type="ARBA" id="ARBA00023186"/>
    </source>
</evidence>
<keyword evidence="3 5" id="KW-0698">rRNA processing</keyword>
<dbReference type="InterPro" id="IPR036976">
    <property type="entry name" value="RimM_N_sf"/>
</dbReference>
<dbReference type="GO" id="GO:0005737">
    <property type="term" value="C:cytoplasm"/>
    <property type="evidence" value="ECO:0007669"/>
    <property type="project" value="UniProtKB-SubCell"/>
</dbReference>
<keyword evidence="1 5" id="KW-0963">Cytoplasm</keyword>
<evidence type="ECO:0000256" key="2">
    <source>
        <dbReference type="ARBA" id="ARBA00022517"/>
    </source>
</evidence>
<dbReference type="SUPFAM" id="SSF50447">
    <property type="entry name" value="Translation proteins"/>
    <property type="match status" value="1"/>
</dbReference>
<comment type="similarity">
    <text evidence="5">Belongs to the RimM family.</text>
</comment>
<comment type="function">
    <text evidence="5">An accessory protein needed during the final step in the assembly of 30S ribosomal subunit, possibly for assembly of the head region. Essential for efficient processing of 16S rRNA. May be needed both before and after RbfA during the maturation of 16S rRNA. It has affinity for free ribosomal 30S subunits but not for 70S ribosomes.</text>
</comment>
<dbReference type="InterPro" id="IPR011033">
    <property type="entry name" value="PRC_barrel-like_sf"/>
</dbReference>
<dbReference type="EMBL" id="BMFO01000002">
    <property type="protein sequence ID" value="GGF91964.1"/>
    <property type="molecule type" value="Genomic_DNA"/>
</dbReference>
<dbReference type="Pfam" id="PF01782">
    <property type="entry name" value="RimM"/>
    <property type="match status" value="1"/>
</dbReference>
<name>A0A917FLA3_9GAMM</name>
<organism evidence="8 9">
    <name type="scientific">Arenimonas maotaiensis</name>
    <dbReference type="NCBI Taxonomy" id="1446479"/>
    <lineage>
        <taxon>Bacteria</taxon>
        <taxon>Pseudomonadati</taxon>
        <taxon>Pseudomonadota</taxon>
        <taxon>Gammaproteobacteria</taxon>
        <taxon>Lysobacterales</taxon>
        <taxon>Lysobacteraceae</taxon>
        <taxon>Arenimonas</taxon>
    </lineage>
</organism>
<dbReference type="AlphaFoldDB" id="A0A917FLA3"/>
<comment type="caution">
    <text evidence="8">The sequence shown here is derived from an EMBL/GenBank/DDBJ whole genome shotgun (WGS) entry which is preliminary data.</text>
</comment>
<dbReference type="GO" id="GO:0005840">
    <property type="term" value="C:ribosome"/>
    <property type="evidence" value="ECO:0007669"/>
    <property type="project" value="InterPro"/>
</dbReference>
<keyword evidence="4 5" id="KW-0143">Chaperone</keyword>
<dbReference type="InterPro" id="IPR009000">
    <property type="entry name" value="Transl_B-barrel_sf"/>
</dbReference>
<comment type="subunit">
    <text evidence="5">Binds ribosomal protein uS19.</text>
</comment>
<keyword evidence="9" id="KW-1185">Reference proteome</keyword>
<feature type="domain" description="Ribosome maturation factor RimM PRC barrel" evidence="7">
    <location>
        <begin position="101"/>
        <end position="165"/>
    </location>
</feature>
<dbReference type="InterPro" id="IPR056792">
    <property type="entry name" value="PRC_RimM"/>
</dbReference>
<dbReference type="Gene3D" id="2.30.30.240">
    <property type="entry name" value="PRC-barrel domain"/>
    <property type="match status" value="1"/>
</dbReference>
<reference evidence="8" key="1">
    <citation type="journal article" date="2014" name="Int. J. Syst. Evol. Microbiol.">
        <title>Complete genome sequence of Corynebacterium casei LMG S-19264T (=DSM 44701T), isolated from a smear-ripened cheese.</title>
        <authorList>
            <consortium name="US DOE Joint Genome Institute (JGI-PGF)"/>
            <person name="Walter F."/>
            <person name="Albersmeier A."/>
            <person name="Kalinowski J."/>
            <person name="Ruckert C."/>
        </authorList>
    </citation>
    <scope>NUCLEOTIDE SEQUENCE</scope>
    <source>
        <strain evidence="8">CGMCC 1.12726</strain>
    </source>
</reference>
<gene>
    <name evidence="5 8" type="primary">rimM</name>
    <name evidence="8" type="ORF">GCM10010960_12390</name>
</gene>
<dbReference type="Pfam" id="PF24986">
    <property type="entry name" value="PRC_RimM"/>
    <property type="match status" value="1"/>
</dbReference>
<protein>
    <recommendedName>
        <fullName evidence="5">Ribosome maturation factor RimM</fullName>
    </recommendedName>
</protein>
<dbReference type="HAMAP" id="MF_00014">
    <property type="entry name" value="Ribosome_mat_RimM"/>
    <property type="match status" value="1"/>
</dbReference>
<dbReference type="InterPro" id="IPR002676">
    <property type="entry name" value="RimM_N"/>
</dbReference>
<evidence type="ECO:0000256" key="5">
    <source>
        <dbReference type="HAMAP-Rule" id="MF_00014"/>
    </source>
</evidence>
<dbReference type="PANTHER" id="PTHR33692:SF1">
    <property type="entry name" value="RIBOSOME MATURATION FACTOR RIMM"/>
    <property type="match status" value="1"/>
</dbReference>
<reference evidence="8" key="2">
    <citation type="submission" date="2020-09" db="EMBL/GenBank/DDBJ databases">
        <authorList>
            <person name="Sun Q."/>
            <person name="Zhou Y."/>
        </authorList>
    </citation>
    <scope>NUCLEOTIDE SEQUENCE</scope>
    <source>
        <strain evidence="8">CGMCC 1.12726</strain>
    </source>
</reference>
<dbReference type="GO" id="GO:0006364">
    <property type="term" value="P:rRNA processing"/>
    <property type="evidence" value="ECO:0007669"/>
    <property type="project" value="UniProtKB-UniRule"/>
</dbReference>
<comment type="subcellular location">
    <subcellularLocation>
        <location evidence="5">Cytoplasm</location>
    </subcellularLocation>
</comment>
<comment type="domain">
    <text evidence="5">The PRC barrel domain binds ribosomal protein uS19.</text>
</comment>
<evidence type="ECO:0000259" key="6">
    <source>
        <dbReference type="Pfam" id="PF01782"/>
    </source>
</evidence>
<dbReference type="GO" id="GO:0042274">
    <property type="term" value="P:ribosomal small subunit biogenesis"/>
    <property type="evidence" value="ECO:0007669"/>
    <property type="project" value="UniProtKB-UniRule"/>
</dbReference>
<feature type="domain" description="RimM N-terminal" evidence="6">
    <location>
        <begin position="9"/>
        <end position="90"/>
    </location>
</feature>
<dbReference type="PANTHER" id="PTHR33692">
    <property type="entry name" value="RIBOSOME MATURATION FACTOR RIMM"/>
    <property type="match status" value="1"/>
</dbReference>
<sequence length="168" mass="18913">MTPERRILIGRMLGAFGVSGEMKCQSFADPESQLLKYRPIILSHNGSERVIKQLKGRVTAKGLVVRLPDIADRDAAQALHGAELWIVRSQLPPSKPGEYYWIDLEGLRVRNREGVEFGTVSHLFETPGNPVMVVQGERERLIPFLLERFVDSVDLDAGEIVVDWDADF</sequence>
<evidence type="ECO:0000256" key="3">
    <source>
        <dbReference type="ARBA" id="ARBA00022552"/>
    </source>
</evidence>
<keyword evidence="2 5" id="KW-0690">Ribosome biogenesis</keyword>
<proteinExistence type="inferred from homology"/>